<evidence type="ECO:0000313" key="2">
    <source>
        <dbReference type="Proteomes" id="UP000499080"/>
    </source>
</evidence>
<gene>
    <name evidence="1" type="ORF">AVEN_100058_1</name>
</gene>
<keyword evidence="2" id="KW-1185">Reference proteome</keyword>
<accession>A0A4Y2QPV6</accession>
<sequence length="130" mass="14966">MRSCRISKQVLASPKVIGSWGPFPMTGRTPEKRGSSQEPLLMGSILRCPQCPTIRRGSRLFDKTRMALLGRVNTSVITLMQNGTFNFSETAFRSMDEKPEMFKSRYIDCVYFARTWNFFEFGKCCDKLEE</sequence>
<dbReference type="AlphaFoldDB" id="A0A4Y2QPV6"/>
<comment type="caution">
    <text evidence="1">The sequence shown here is derived from an EMBL/GenBank/DDBJ whole genome shotgun (WGS) entry which is preliminary data.</text>
</comment>
<dbReference type="EMBL" id="BGPR01014468">
    <property type="protein sequence ID" value="GBN65343.1"/>
    <property type="molecule type" value="Genomic_DNA"/>
</dbReference>
<evidence type="ECO:0000313" key="1">
    <source>
        <dbReference type="EMBL" id="GBN65343.1"/>
    </source>
</evidence>
<dbReference type="Proteomes" id="UP000499080">
    <property type="component" value="Unassembled WGS sequence"/>
</dbReference>
<name>A0A4Y2QPV6_ARAVE</name>
<proteinExistence type="predicted"/>
<protein>
    <submittedName>
        <fullName evidence="1">Uncharacterized protein</fullName>
    </submittedName>
</protein>
<organism evidence="1 2">
    <name type="scientific">Araneus ventricosus</name>
    <name type="common">Orbweaver spider</name>
    <name type="synonym">Epeira ventricosa</name>
    <dbReference type="NCBI Taxonomy" id="182803"/>
    <lineage>
        <taxon>Eukaryota</taxon>
        <taxon>Metazoa</taxon>
        <taxon>Ecdysozoa</taxon>
        <taxon>Arthropoda</taxon>
        <taxon>Chelicerata</taxon>
        <taxon>Arachnida</taxon>
        <taxon>Araneae</taxon>
        <taxon>Araneomorphae</taxon>
        <taxon>Entelegynae</taxon>
        <taxon>Araneoidea</taxon>
        <taxon>Araneidae</taxon>
        <taxon>Araneus</taxon>
    </lineage>
</organism>
<reference evidence="1 2" key="1">
    <citation type="journal article" date="2019" name="Sci. Rep.">
        <title>Orb-weaving spider Araneus ventricosus genome elucidates the spidroin gene catalogue.</title>
        <authorList>
            <person name="Kono N."/>
            <person name="Nakamura H."/>
            <person name="Ohtoshi R."/>
            <person name="Moran D.A.P."/>
            <person name="Shinohara A."/>
            <person name="Yoshida Y."/>
            <person name="Fujiwara M."/>
            <person name="Mori M."/>
            <person name="Tomita M."/>
            <person name="Arakawa K."/>
        </authorList>
    </citation>
    <scope>NUCLEOTIDE SEQUENCE [LARGE SCALE GENOMIC DNA]</scope>
</reference>